<dbReference type="Proteomes" id="UP000557307">
    <property type="component" value="Unassembled WGS sequence"/>
</dbReference>
<dbReference type="RefSeq" id="WP_184171854.1">
    <property type="nucleotide sequence ID" value="NZ_JACHGF010000002.1"/>
</dbReference>
<sequence>MLIERDVFTMTLLLKRSLSHPLRWLQAALLLVAVGGSACSLATEYPPSRAFMEGFTVSQPPVSHLQAPELDSVDAPLLDAVVTPAASFDFGPQHCFQLAHSQRGTRLLSQVPACFSEFFHFFAYFRNVFGHHIVINAP</sequence>
<reference evidence="1 2" key="1">
    <citation type="submission" date="2020-08" db="EMBL/GenBank/DDBJ databases">
        <title>Genomic Encyclopedia of Type Strains, Phase IV (KMG-IV): sequencing the most valuable type-strain genomes for metagenomic binning, comparative biology and taxonomic classification.</title>
        <authorList>
            <person name="Goeker M."/>
        </authorList>
    </citation>
    <scope>NUCLEOTIDE SEQUENCE [LARGE SCALE GENOMIC DNA]</scope>
    <source>
        <strain evidence="1 2">DSM 105074</strain>
    </source>
</reference>
<organism evidence="1 2">
    <name type="scientific">Rhabdobacter roseus</name>
    <dbReference type="NCBI Taxonomy" id="1655419"/>
    <lineage>
        <taxon>Bacteria</taxon>
        <taxon>Pseudomonadati</taxon>
        <taxon>Bacteroidota</taxon>
        <taxon>Cytophagia</taxon>
        <taxon>Cytophagales</taxon>
        <taxon>Cytophagaceae</taxon>
        <taxon>Rhabdobacter</taxon>
    </lineage>
</organism>
<proteinExistence type="predicted"/>
<gene>
    <name evidence="1" type="ORF">HNQ92_001027</name>
</gene>
<keyword evidence="2" id="KW-1185">Reference proteome</keyword>
<protein>
    <submittedName>
        <fullName evidence="1">Uncharacterized protein</fullName>
    </submittedName>
</protein>
<dbReference type="AlphaFoldDB" id="A0A840THY4"/>
<dbReference type="EMBL" id="JACHGF010000002">
    <property type="protein sequence ID" value="MBB5282901.1"/>
    <property type="molecule type" value="Genomic_DNA"/>
</dbReference>
<evidence type="ECO:0000313" key="1">
    <source>
        <dbReference type="EMBL" id="MBB5282901.1"/>
    </source>
</evidence>
<name>A0A840THY4_9BACT</name>
<evidence type="ECO:0000313" key="2">
    <source>
        <dbReference type="Proteomes" id="UP000557307"/>
    </source>
</evidence>
<comment type="caution">
    <text evidence="1">The sequence shown here is derived from an EMBL/GenBank/DDBJ whole genome shotgun (WGS) entry which is preliminary data.</text>
</comment>
<accession>A0A840THY4</accession>